<comment type="caution">
    <text evidence="1">The sequence shown here is derived from an EMBL/GenBank/DDBJ whole genome shotgun (WGS) entry which is preliminary data.</text>
</comment>
<dbReference type="AlphaFoldDB" id="A0A4Y2X824"/>
<reference evidence="1 2" key="1">
    <citation type="journal article" date="2019" name="Sci. Rep.">
        <title>Orb-weaving spider Araneus ventricosus genome elucidates the spidroin gene catalogue.</title>
        <authorList>
            <person name="Kono N."/>
            <person name="Nakamura H."/>
            <person name="Ohtoshi R."/>
            <person name="Moran D.A.P."/>
            <person name="Shinohara A."/>
            <person name="Yoshida Y."/>
            <person name="Fujiwara M."/>
            <person name="Mori M."/>
            <person name="Tomita M."/>
            <person name="Arakawa K."/>
        </authorList>
    </citation>
    <scope>NUCLEOTIDE SEQUENCE [LARGE SCALE GENOMIC DNA]</scope>
</reference>
<evidence type="ECO:0000313" key="1">
    <source>
        <dbReference type="EMBL" id="GBO45805.1"/>
    </source>
</evidence>
<sequence>MINDAAFRTVTANIADTIATIQNAPQTYCGRLWPNDRNTVRRLRFPACTHKPNDARRNLSTRFSKLEEKNMNHLRQRRPGRHQLIRHLITIRADI</sequence>
<name>A0A4Y2X824_ARAVE</name>
<accession>A0A4Y2X824</accession>
<proteinExistence type="predicted"/>
<protein>
    <submittedName>
        <fullName evidence="1">Uncharacterized protein</fullName>
    </submittedName>
</protein>
<dbReference type="EMBL" id="BGPR01073102">
    <property type="protein sequence ID" value="GBO45805.1"/>
    <property type="molecule type" value="Genomic_DNA"/>
</dbReference>
<gene>
    <name evidence="1" type="ORF">AVEN_2771_1</name>
</gene>
<dbReference type="Proteomes" id="UP000499080">
    <property type="component" value="Unassembled WGS sequence"/>
</dbReference>
<organism evidence="1 2">
    <name type="scientific">Araneus ventricosus</name>
    <name type="common">Orbweaver spider</name>
    <name type="synonym">Epeira ventricosa</name>
    <dbReference type="NCBI Taxonomy" id="182803"/>
    <lineage>
        <taxon>Eukaryota</taxon>
        <taxon>Metazoa</taxon>
        <taxon>Ecdysozoa</taxon>
        <taxon>Arthropoda</taxon>
        <taxon>Chelicerata</taxon>
        <taxon>Arachnida</taxon>
        <taxon>Araneae</taxon>
        <taxon>Araneomorphae</taxon>
        <taxon>Entelegynae</taxon>
        <taxon>Araneoidea</taxon>
        <taxon>Araneidae</taxon>
        <taxon>Araneus</taxon>
    </lineage>
</organism>
<keyword evidence="2" id="KW-1185">Reference proteome</keyword>
<evidence type="ECO:0000313" key="2">
    <source>
        <dbReference type="Proteomes" id="UP000499080"/>
    </source>
</evidence>